<dbReference type="SUPFAM" id="SSF48576">
    <property type="entry name" value="Terpenoid synthases"/>
    <property type="match status" value="1"/>
</dbReference>
<evidence type="ECO:0000256" key="2">
    <source>
        <dbReference type="ARBA" id="ARBA00022842"/>
    </source>
</evidence>
<dbReference type="Pfam" id="PF00348">
    <property type="entry name" value="polyprenyl_synt"/>
    <property type="match status" value="1"/>
</dbReference>
<accession>A0A3D1JIA1</accession>
<dbReference type="RefSeq" id="WP_062192528.1">
    <property type="nucleotide sequence ID" value="NZ_DF967965.1"/>
</dbReference>
<dbReference type="PROSITE" id="PS00723">
    <property type="entry name" value="POLYPRENYL_SYNTHASE_1"/>
    <property type="match status" value="1"/>
</dbReference>
<dbReference type="GO" id="GO:0046872">
    <property type="term" value="F:metal ion binding"/>
    <property type="evidence" value="ECO:0007669"/>
    <property type="project" value="UniProtKB-KW"/>
</dbReference>
<keyword evidence="2" id="KW-0460">Magnesium</keyword>
<keyword evidence="3" id="KW-0808">Transferase</keyword>
<comment type="similarity">
    <text evidence="3">Belongs to the FPP/GGPP synthase family.</text>
</comment>
<name>A0A3D1JIA1_9CHLR</name>
<sequence length="337" mass="37101">MSLDNVIQEMLPEIEAGLKQVVTDGCNPEYPELRGMLAYHLGWEGEGSGREAQGKRIRPVLTLLSTQAADGDWHNALPAAIAVELLHNFSLIHDDIQDHSEVRRGRPTVWVKWGVAQAINAGDVMFTLAFRALHGLVKTTSSEIALEAHRILQDVCLRLTEGQYLDLAYETRHDLSLQDYWPMIAGKTSALLGGCAELGALIAGADEKRRRAFSQFGVKLGLAFQVLDDWLGIWGDAALTGKSTESDLVSGKKSLPVLYALEKDHTFARRWQQGEIRPSEVSEIVAMLDSAGAQEFTLSTAEQLTLEAKQALKDAVGEDCKAACLEELAERLLARRR</sequence>
<dbReference type="InterPro" id="IPR000092">
    <property type="entry name" value="Polyprenyl_synt"/>
</dbReference>
<organism evidence="4 5">
    <name type="scientific">Anaerolinea thermolimosa</name>
    <dbReference type="NCBI Taxonomy" id="229919"/>
    <lineage>
        <taxon>Bacteria</taxon>
        <taxon>Bacillati</taxon>
        <taxon>Chloroflexota</taxon>
        <taxon>Anaerolineae</taxon>
        <taxon>Anaerolineales</taxon>
        <taxon>Anaerolineaceae</taxon>
        <taxon>Anaerolinea</taxon>
    </lineage>
</organism>
<dbReference type="PANTHER" id="PTHR12001">
    <property type="entry name" value="GERANYLGERANYL PYROPHOSPHATE SYNTHASE"/>
    <property type="match status" value="1"/>
</dbReference>
<dbReference type="STRING" id="229919.GCA_001050195_01824"/>
<evidence type="ECO:0000256" key="3">
    <source>
        <dbReference type="RuleBase" id="RU004466"/>
    </source>
</evidence>
<proteinExistence type="inferred from homology"/>
<dbReference type="Proteomes" id="UP000264141">
    <property type="component" value="Unassembled WGS sequence"/>
</dbReference>
<dbReference type="InterPro" id="IPR008949">
    <property type="entry name" value="Isoprenoid_synthase_dom_sf"/>
</dbReference>
<dbReference type="Gene3D" id="1.10.600.10">
    <property type="entry name" value="Farnesyl Diphosphate Synthase"/>
    <property type="match status" value="1"/>
</dbReference>
<gene>
    <name evidence="4" type="ORF">DEQ80_06535</name>
</gene>
<dbReference type="EMBL" id="DPBP01000028">
    <property type="protein sequence ID" value="HCE17498.1"/>
    <property type="molecule type" value="Genomic_DNA"/>
</dbReference>
<comment type="caution">
    <text evidence="4">The sequence shown here is derived from an EMBL/GenBank/DDBJ whole genome shotgun (WGS) entry which is preliminary data.</text>
</comment>
<reference evidence="4 5" key="1">
    <citation type="journal article" date="2018" name="Nat. Biotechnol.">
        <title>A standardized bacterial taxonomy based on genome phylogeny substantially revises the tree of life.</title>
        <authorList>
            <person name="Parks D.H."/>
            <person name="Chuvochina M."/>
            <person name="Waite D.W."/>
            <person name="Rinke C."/>
            <person name="Skarshewski A."/>
            <person name="Chaumeil P.A."/>
            <person name="Hugenholtz P."/>
        </authorList>
    </citation>
    <scope>NUCLEOTIDE SEQUENCE [LARGE SCALE GENOMIC DNA]</scope>
    <source>
        <strain evidence="4">UBA8781</strain>
    </source>
</reference>
<dbReference type="OrthoDB" id="9805316at2"/>
<dbReference type="InterPro" id="IPR033749">
    <property type="entry name" value="Polyprenyl_synt_CS"/>
</dbReference>
<keyword evidence="1" id="KW-0479">Metal-binding</keyword>
<dbReference type="GO" id="GO:0004659">
    <property type="term" value="F:prenyltransferase activity"/>
    <property type="evidence" value="ECO:0007669"/>
    <property type="project" value="InterPro"/>
</dbReference>
<dbReference type="SFLD" id="SFLDS00005">
    <property type="entry name" value="Isoprenoid_Synthase_Type_I"/>
    <property type="match status" value="1"/>
</dbReference>
<dbReference type="GO" id="GO:0008299">
    <property type="term" value="P:isoprenoid biosynthetic process"/>
    <property type="evidence" value="ECO:0007669"/>
    <property type="project" value="InterPro"/>
</dbReference>
<evidence type="ECO:0000256" key="1">
    <source>
        <dbReference type="ARBA" id="ARBA00022723"/>
    </source>
</evidence>
<dbReference type="PANTHER" id="PTHR12001:SF86">
    <property type="entry name" value="GERANYLGERANYL DIPHOSPHATE SYNTHASE"/>
    <property type="match status" value="1"/>
</dbReference>
<dbReference type="SFLD" id="SFLDG01017">
    <property type="entry name" value="Polyprenyl_Transferase_Like"/>
    <property type="match status" value="1"/>
</dbReference>
<evidence type="ECO:0000313" key="4">
    <source>
        <dbReference type="EMBL" id="HCE17498.1"/>
    </source>
</evidence>
<dbReference type="CDD" id="cd00685">
    <property type="entry name" value="Trans_IPPS_HT"/>
    <property type="match status" value="1"/>
</dbReference>
<protein>
    <submittedName>
        <fullName evidence="4">Polyprenyl synthetase family protein</fullName>
    </submittedName>
</protein>
<dbReference type="AlphaFoldDB" id="A0A3D1JIA1"/>
<evidence type="ECO:0000313" key="5">
    <source>
        <dbReference type="Proteomes" id="UP000264141"/>
    </source>
</evidence>